<evidence type="ECO:0000313" key="9">
    <source>
        <dbReference type="Proteomes" id="UP000668403"/>
    </source>
</evidence>
<dbReference type="GO" id="GO:0006144">
    <property type="term" value="P:purine nucleobase metabolic process"/>
    <property type="evidence" value="ECO:0007669"/>
    <property type="project" value="UniProtKB-KW"/>
</dbReference>
<keyword evidence="6 8" id="KW-0456">Lyase</keyword>
<dbReference type="EMBL" id="JAGFBF010000001">
    <property type="protein sequence ID" value="MBO2988740.1"/>
    <property type="molecule type" value="Genomic_DNA"/>
</dbReference>
<sequence length="164" mass="17774">MTLESFNAQSHDAAAAAIRPCADIDRWVDAVVAGRPYDTVDDALTLADREARTWDASDVDAALAHHPRIGERAGGDSAEAALSRTEQANVGADADAQRALLEGNRTYEERFGRVFLIRAAGRSADEILAELQRRLTNDAETESTEVAEQLREIALLRLEGTLTA</sequence>
<evidence type="ECO:0000256" key="5">
    <source>
        <dbReference type="ARBA" id="ARBA00022793"/>
    </source>
</evidence>
<dbReference type="AlphaFoldDB" id="A0A939TTI8"/>
<dbReference type="NCBIfam" id="NF010372">
    <property type="entry name" value="PRK13798.1"/>
    <property type="match status" value="1"/>
</dbReference>
<dbReference type="PANTHER" id="PTHR43466">
    <property type="entry name" value="2-OXO-4-HYDROXY-4-CARBOXY-5-UREIDOIMIDAZOLINE DECARBOXYLASE-RELATED"/>
    <property type="match status" value="1"/>
</dbReference>
<evidence type="ECO:0000256" key="4">
    <source>
        <dbReference type="ARBA" id="ARBA00022631"/>
    </source>
</evidence>
<evidence type="ECO:0000256" key="3">
    <source>
        <dbReference type="ARBA" id="ARBA00012257"/>
    </source>
</evidence>
<keyword evidence="9" id="KW-1185">Reference proteome</keyword>
<dbReference type="GO" id="GO:0051997">
    <property type="term" value="F:2-oxo-4-hydroxy-4-carboxy-5-ureidoimidazoline decarboxylase activity"/>
    <property type="evidence" value="ECO:0007669"/>
    <property type="project" value="UniProtKB-EC"/>
</dbReference>
<dbReference type="Pfam" id="PF09349">
    <property type="entry name" value="OHCU_decarbox"/>
    <property type="match status" value="1"/>
</dbReference>
<dbReference type="NCBIfam" id="TIGR03180">
    <property type="entry name" value="UraD_2"/>
    <property type="match status" value="1"/>
</dbReference>
<keyword evidence="5" id="KW-0210">Decarboxylase</keyword>
<dbReference type="InterPro" id="IPR036778">
    <property type="entry name" value="OHCU_decarboxylase_sf"/>
</dbReference>
<comment type="pathway">
    <text evidence="2">Purine metabolism; urate degradation; (S)-allantoin from urate: step 3/3.</text>
</comment>
<dbReference type="GO" id="GO:0019628">
    <property type="term" value="P:urate catabolic process"/>
    <property type="evidence" value="ECO:0007669"/>
    <property type="project" value="TreeGrafter"/>
</dbReference>
<reference evidence="8" key="1">
    <citation type="submission" date="2021-03" db="EMBL/GenBank/DDBJ databases">
        <title>Leucobacter chromiisoli sp. nov., isolated from chromium-containing soil of chemical plant.</title>
        <authorList>
            <person name="Xu Z."/>
        </authorList>
    </citation>
    <scope>NUCLEOTIDE SEQUENCE</scope>
    <source>
        <strain evidence="8">K 70/01</strain>
    </source>
</reference>
<dbReference type="SUPFAM" id="SSF158694">
    <property type="entry name" value="UraD-Like"/>
    <property type="match status" value="1"/>
</dbReference>
<evidence type="ECO:0000313" key="8">
    <source>
        <dbReference type="EMBL" id="MBO2988740.1"/>
    </source>
</evidence>
<dbReference type="InterPro" id="IPR018020">
    <property type="entry name" value="OHCU_decarboxylase"/>
</dbReference>
<dbReference type="RefSeq" id="WP_208236339.1">
    <property type="nucleotide sequence ID" value="NZ_BAAAQU010000001.1"/>
</dbReference>
<comment type="caution">
    <text evidence="8">The sequence shown here is derived from an EMBL/GenBank/DDBJ whole genome shotgun (WGS) entry which is preliminary data.</text>
</comment>
<gene>
    <name evidence="8" type="primary">uraD</name>
    <name evidence="8" type="ORF">J4H85_01840</name>
</gene>
<evidence type="ECO:0000256" key="1">
    <source>
        <dbReference type="ARBA" id="ARBA00001163"/>
    </source>
</evidence>
<dbReference type="Gene3D" id="1.10.3330.10">
    <property type="entry name" value="Oxo-4-hydroxy-4-carboxy-5-ureidoimidazoline decarboxylase"/>
    <property type="match status" value="1"/>
</dbReference>
<evidence type="ECO:0000256" key="6">
    <source>
        <dbReference type="ARBA" id="ARBA00023239"/>
    </source>
</evidence>
<dbReference type="Proteomes" id="UP000668403">
    <property type="component" value="Unassembled WGS sequence"/>
</dbReference>
<feature type="domain" description="Oxo-4-hydroxy-4-carboxy-5-ureidoimidazoline decarboxylase" evidence="7">
    <location>
        <begin position="7"/>
        <end position="159"/>
    </location>
</feature>
<protein>
    <recommendedName>
        <fullName evidence="3">2-oxo-4-hydroxy-4-carboxy-5-ureidoimidazoline decarboxylase</fullName>
        <ecNumber evidence="3">4.1.1.97</ecNumber>
    </recommendedName>
</protein>
<evidence type="ECO:0000259" key="7">
    <source>
        <dbReference type="Pfam" id="PF09349"/>
    </source>
</evidence>
<proteinExistence type="predicted"/>
<comment type="catalytic activity">
    <reaction evidence="1">
        <text>5-hydroxy-2-oxo-4-ureido-2,5-dihydro-1H-imidazole-5-carboxylate + H(+) = (S)-allantoin + CO2</text>
        <dbReference type="Rhea" id="RHEA:26301"/>
        <dbReference type="ChEBI" id="CHEBI:15378"/>
        <dbReference type="ChEBI" id="CHEBI:15678"/>
        <dbReference type="ChEBI" id="CHEBI:16526"/>
        <dbReference type="ChEBI" id="CHEBI:58639"/>
        <dbReference type="EC" id="4.1.1.97"/>
    </reaction>
</comment>
<keyword evidence="4" id="KW-0659">Purine metabolism</keyword>
<evidence type="ECO:0000256" key="2">
    <source>
        <dbReference type="ARBA" id="ARBA00004754"/>
    </source>
</evidence>
<name>A0A939TTI8_9MICO</name>
<accession>A0A939TTI8</accession>
<dbReference type="InterPro" id="IPR017595">
    <property type="entry name" value="OHCU_decarboxylase-2"/>
</dbReference>
<dbReference type="PANTHER" id="PTHR43466:SF1">
    <property type="entry name" value="2-OXO-4-HYDROXY-4-CARBOXY-5-UREIDOIMIDAZOLINE DECARBOXYLASE-RELATED"/>
    <property type="match status" value="1"/>
</dbReference>
<organism evidence="8 9">
    <name type="scientific">Leucobacter tardus</name>
    <dbReference type="NCBI Taxonomy" id="501483"/>
    <lineage>
        <taxon>Bacteria</taxon>
        <taxon>Bacillati</taxon>
        <taxon>Actinomycetota</taxon>
        <taxon>Actinomycetes</taxon>
        <taxon>Micrococcales</taxon>
        <taxon>Microbacteriaceae</taxon>
        <taxon>Leucobacter</taxon>
    </lineage>
</organism>
<dbReference type="EC" id="4.1.1.97" evidence="3"/>